<dbReference type="SUPFAM" id="SSF46785">
    <property type="entry name" value="Winged helix' DNA-binding domain"/>
    <property type="match status" value="1"/>
</dbReference>
<keyword evidence="2" id="KW-0238">DNA-binding</keyword>
<dbReference type="Pfam" id="PF01022">
    <property type="entry name" value="HTH_5"/>
    <property type="match status" value="1"/>
</dbReference>
<dbReference type="GO" id="GO:0003677">
    <property type="term" value="F:DNA binding"/>
    <property type="evidence" value="ECO:0007669"/>
    <property type="project" value="UniProtKB-KW"/>
</dbReference>
<organism evidence="5 6">
    <name type="scientific">Marininema mesophilum</name>
    <dbReference type="NCBI Taxonomy" id="1048340"/>
    <lineage>
        <taxon>Bacteria</taxon>
        <taxon>Bacillati</taxon>
        <taxon>Bacillota</taxon>
        <taxon>Bacilli</taxon>
        <taxon>Bacillales</taxon>
        <taxon>Thermoactinomycetaceae</taxon>
        <taxon>Marininema</taxon>
    </lineage>
</organism>
<gene>
    <name evidence="5" type="ORF">SAMN05444487_10954</name>
</gene>
<dbReference type="SMART" id="SM00418">
    <property type="entry name" value="HTH_ARSR"/>
    <property type="match status" value="1"/>
</dbReference>
<dbReference type="InterPro" id="IPR011991">
    <property type="entry name" value="ArsR-like_HTH"/>
</dbReference>
<evidence type="ECO:0000259" key="4">
    <source>
        <dbReference type="PROSITE" id="PS50987"/>
    </source>
</evidence>
<dbReference type="EMBL" id="FNNQ01000009">
    <property type="protein sequence ID" value="SDX03809.1"/>
    <property type="molecule type" value="Genomic_DNA"/>
</dbReference>
<evidence type="ECO:0000313" key="5">
    <source>
        <dbReference type="EMBL" id="SDX03809.1"/>
    </source>
</evidence>
<name>A0A1H2YGY4_9BACL</name>
<dbReference type="STRING" id="1048340.SAMN05444487_10954"/>
<keyword evidence="1" id="KW-0805">Transcription regulation</keyword>
<dbReference type="InterPro" id="IPR051081">
    <property type="entry name" value="HTH_MetalResp_TranReg"/>
</dbReference>
<dbReference type="PRINTS" id="PR00778">
    <property type="entry name" value="HTHARSR"/>
</dbReference>
<evidence type="ECO:0000256" key="1">
    <source>
        <dbReference type="ARBA" id="ARBA00023015"/>
    </source>
</evidence>
<dbReference type="Proteomes" id="UP000198534">
    <property type="component" value="Unassembled WGS sequence"/>
</dbReference>
<dbReference type="InterPro" id="IPR036390">
    <property type="entry name" value="WH_DNA-bd_sf"/>
</dbReference>
<dbReference type="PROSITE" id="PS50987">
    <property type="entry name" value="HTH_ARSR_2"/>
    <property type="match status" value="1"/>
</dbReference>
<keyword evidence="6" id="KW-1185">Reference proteome</keyword>
<dbReference type="PANTHER" id="PTHR33154:SF18">
    <property type="entry name" value="ARSENICAL RESISTANCE OPERON REPRESSOR"/>
    <property type="match status" value="1"/>
</dbReference>
<keyword evidence="3" id="KW-0804">Transcription</keyword>
<evidence type="ECO:0000256" key="3">
    <source>
        <dbReference type="ARBA" id="ARBA00023163"/>
    </source>
</evidence>
<accession>A0A1H2YGY4</accession>
<feature type="domain" description="HTH arsR-type" evidence="4">
    <location>
        <begin position="258"/>
        <end position="347"/>
    </location>
</feature>
<dbReference type="OrthoDB" id="2646147at2"/>
<dbReference type="PANTHER" id="PTHR33154">
    <property type="entry name" value="TRANSCRIPTIONAL REGULATOR, ARSR FAMILY"/>
    <property type="match status" value="1"/>
</dbReference>
<sequence>MSMLDWGMRRHTYQVKWDSSLLWEAVLGIAAATYTEIHPTLEKSTSYWESIVDSLPLPLQIELEEVKKQNTWKTLLHLLFQSESHDLGEFLDWMKGLENERFRYYALPYLGNEWEDIRQLAVQQDTRAIAELIQAGEQNPMFPSYIRYIIEADVPTLKDKLTFVFQEWYQQVVTPNAVWLGEVLQREVKGREKRIRSLTSEQQVEEMTGISYSPEPFVHQVVLIPQVVYRPWTIQGSAPGTRIFYYPVSDESLSGERDSSTPPSTLIRFHKALGDEKRLRILKLLQQKQRTLQELAKEMNLPKTTVHHHLRMLRSAHLVEMKGSVFCVGQRGLAKGKKGLKAFLEEK</sequence>
<dbReference type="Gene3D" id="1.10.10.10">
    <property type="entry name" value="Winged helix-like DNA-binding domain superfamily/Winged helix DNA-binding domain"/>
    <property type="match status" value="1"/>
</dbReference>
<evidence type="ECO:0000256" key="2">
    <source>
        <dbReference type="ARBA" id="ARBA00023125"/>
    </source>
</evidence>
<dbReference type="InterPro" id="IPR001845">
    <property type="entry name" value="HTH_ArsR_DNA-bd_dom"/>
</dbReference>
<evidence type="ECO:0000313" key="6">
    <source>
        <dbReference type="Proteomes" id="UP000198534"/>
    </source>
</evidence>
<protein>
    <submittedName>
        <fullName evidence="5">Regulatory protein, arsR family</fullName>
    </submittedName>
</protein>
<dbReference type="AlphaFoldDB" id="A0A1H2YGY4"/>
<dbReference type="CDD" id="cd00090">
    <property type="entry name" value="HTH_ARSR"/>
    <property type="match status" value="1"/>
</dbReference>
<dbReference type="GO" id="GO:0003700">
    <property type="term" value="F:DNA-binding transcription factor activity"/>
    <property type="evidence" value="ECO:0007669"/>
    <property type="project" value="InterPro"/>
</dbReference>
<dbReference type="InterPro" id="IPR036388">
    <property type="entry name" value="WH-like_DNA-bd_sf"/>
</dbReference>
<reference evidence="5 6" key="1">
    <citation type="submission" date="2016-10" db="EMBL/GenBank/DDBJ databases">
        <authorList>
            <person name="de Groot N.N."/>
        </authorList>
    </citation>
    <scope>NUCLEOTIDE SEQUENCE [LARGE SCALE GENOMIC DNA]</scope>
    <source>
        <strain evidence="5 6">DSM 45610</strain>
    </source>
</reference>
<proteinExistence type="predicted"/>